<organism evidence="2 3">
    <name type="scientific">Desulfatitalea alkaliphila</name>
    <dbReference type="NCBI Taxonomy" id="2929485"/>
    <lineage>
        <taxon>Bacteria</taxon>
        <taxon>Pseudomonadati</taxon>
        <taxon>Thermodesulfobacteriota</taxon>
        <taxon>Desulfobacteria</taxon>
        <taxon>Desulfobacterales</taxon>
        <taxon>Desulfosarcinaceae</taxon>
        <taxon>Desulfatitalea</taxon>
    </lineage>
</organism>
<dbReference type="InterPro" id="IPR055557">
    <property type="entry name" value="DUF7133"/>
</dbReference>
<dbReference type="InterPro" id="IPR011041">
    <property type="entry name" value="Quinoprot_gluc/sorb_DH_b-prop"/>
</dbReference>
<dbReference type="RefSeq" id="WP_246905733.1">
    <property type="nucleotide sequence ID" value="NZ_JALJRB010000007.1"/>
</dbReference>
<dbReference type="Pfam" id="PF23500">
    <property type="entry name" value="DUF7133"/>
    <property type="match status" value="1"/>
</dbReference>
<feature type="domain" description="DUF7133" evidence="1">
    <location>
        <begin position="72"/>
        <end position="369"/>
    </location>
</feature>
<dbReference type="PANTHER" id="PTHR33546:SF1">
    <property type="entry name" value="LARGE, MULTIFUNCTIONAL SECRETED PROTEIN"/>
    <property type="match status" value="1"/>
</dbReference>
<dbReference type="SUPFAM" id="SSF50952">
    <property type="entry name" value="Soluble quinoprotein glucose dehydrogenase"/>
    <property type="match status" value="1"/>
</dbReference>
<dbReference type="Gene3D" id="2.120.10.30">
    <property type="entry name" value="TolB, C-terminal domain"/>
    <property type="match status" value="1"/>
</dbReference>
<evidence type="ECO:0000259" key="1">
    <source>
        <dbReference type="Pfam" id="PF23500"/>
    </source>
</evidence>
<protein>
    <submittedName>
        <fullName evidence="2">PQQ-dependent sugar dehydrogenase</fullName>
    </submittedName>
</protein>
<accession>A0AA41R4J0</accession>
<dbReference type="PANTHER" id="PTHR33546">
    <property type="entry name" value="LARGE, MULTIFUNCTIONAL SECRETED PROTEIN-RELATED"/>
    <property type="match status" value="1"/>
</dbReference>
<dbReference type="InterPro" id="IPR011042">
    <property type="entry name" value="6-blade_b-propeller_TolB-like"/>
</dbReference>
<name>A0AA41R4J0_9BACT</name>
<sequence>MLLRRWSLVWIVVATFALGLGGNTVAAGVQNRMMLAAIDLPPGFAIALYADELPGARSMAVSPGGVLFVGTRQSGRVYAVVDQNGDGRADRVHILAEELNMPNGVAFMDGDLYVAEVDRILRFRRIESHLDRPPAPEVIFDRLPKAMLHGWRTLRAGPDGRLYVTLSAPCDVCREEGAMFAAIARLNRDGSGFEVVLRGVRHSMGMDWHPGSRALWFTDTAPRQTDPGPVPDELNRADARGLHFGFPHCYGGVLADQHFGGDHACSEFTAPVLRLDPGVNAAGLRFYRGRMFPPGYNGRIMIAEQGALQHPDKSGFRIMQVTLRGEQVVGYDLFAKGWLLGGLAWGRPVDVEIMADGSLLVSDDLRGAIYRITYSAVRPEESADRP</sequence>
<dbReference type="EMBL" id="JALJRB010000007">
    <property type="protein sequence ID" value="MCJ8500666.1"/>
    <property type="molecule type" value="Genomic_DNA"/>
</dbReference>
<evidence type="ECO:0000313" key="3">
    <source>
        <dbReference type="Proteomes" id="UP001165427"/>
    </source>
</evidence>
<dbReference type="Proteomes" id="UP001165427">
    <property type="component" value="Unassembled WGS sequence"/>
</dbReference>
<evidence type="ECO:0000313" key="2">
    <source>
        <dbReference type="EMBL" id="MCJ8500666.1"/>
    </source>
</evidence>
<reference evidence="2" key="1">
    <citation type="submission" date="2022-04" db="EMBL/GenBank/DDBJ databases">
        <title>Desulfatitalea alkaliphila sp. nov., a novel anaerobic sulfate-reducing bacterium isolated from terrestrial mud volcano, Taman Peninsula, Russia.</title>
        <authorList>
            <person name="Khomyakova M.A."/>
            <person name="Merkel A.Y."/>
            <person name="Slobodkin A.I."/>
        </authorList>
    </citation>
    <scope>NUCLEOTIDE SEQUENCE</scope>
    <source>
        <strain evidence="2">M08but</strain>
    </source>
</reference>
<gene>
    <name evidence="2" type="ORF">MRX98_08790</name>
</gene>
<keyword evidence="3" id="KW-1185">Reference proteome</keyword>
<comment type="caution">
    <text evidence="2">The sequence shown here is derived from an EMBL/GenBank/DDBJ whole genome shotgun (WGS) entry which is preliminary data.</text>
</comment>
<proteinExistence type="predicted"/>
<dbReference type="AlphaFoldDB" id="A0AA41R4J0"/>